<comment type="caution">
    <text evidence="2">The sequence shown here is derived from an EMBL/GenBank/DDBJ whole genome shotgun (WGS) entry which is preliminary data.</text>
</comment>
<dbReference type="Pfam" id="PF11751">
    <property type="entry name" value="PorP_SprF"/>
    <property type="match status" value="1"/>
</dbReference>
<evidence type="ECO:0000313" key="2">
    <source>
        <dbReference type="EMBL" id="RIW13585.1"/>
    </source>
</evidence>
<dbReference type="Proteomes" id="UP000283522">
    <property type="component" value="Unassembled WGS sequence"/>
</dbReference>
<accession>A0A418PNJ0</accession>
<dbReference type="NCBIfam" id="TIGR03519">
    <property type="entry name" value="T9SS_PorP_fam"/>
    <property type="match status" value="1"/>
</dbReference>
<proteinExistence type="predicted"/>
<protein>
    <submittedName>
        <fullName evidence="2">Type IX secretion system membrane protein PorP/SprF</fullName>
    </submittedName>
</protein>
<dbReference type="AlphaFoldDB" id="A0A418PNJ0"/>
<name>A0A418PNJ0_9BACT</name>
<reference evidence="2 3" key="1">
    <citation type="submission" date="2018-09" db="EMBL/GenBank/DDBJ databases">
        <authorList>
            <person name="Wang X."/>
            <person name="Du Z."/>
        </authorList>
    </citation>
    <scope>NUCLEOTIDE SEQUENCE [LARGE SCALE GENOMIC DNA]</scope>
    <source>
        <strain evidence="2 3">N3</strain>
    </source>
</reference>
<gene>
    <name evidence="2" type="ORF">D0X99_15160</name>
</gene>
<dbReference type="OrthoDB" id="978914at2"/>
<sequence length="347" mass="39459">MKRSLCSGFCGQNPEEEIIFGCKRILVQTSVFILLIFLPLLWPNSLQAQSRKNVSQFSQFQGYFNPGLTGYEGSVVRGFVRNQWSGFEGAPQTFFFSTEIDFGELSGEIDPALMGKNAVSLNLMHDTYGAFRENEVLLNYASRVRLTENHNLRLGVGVIYQSIRLDGSAMTTEEQNDPTLGQYYGTFSDMELIDLNAGIALTHRKYYFSYAVQRLNGGKVSKGDEFMDGYPTEQFVQAGFREALTPNVSIITNAFFRSRKDLPNVMELNMKALLMDRVWLGGGIRFDYASNLQFGFLTKRMKVGYVYEFPMGQSYLLPGSTHEFTVTLNLFRDNVRNKFAHDEVLIW</sequence>
<evidence type="ECO:0000313" key="3">
    <source>
        <dbReference type="Proteomes" id="UP000283522"/>
    </source>
</evidence>
<dbReference type="InterPro" id="IPR019861">
    <property type="entry name" value="PorP/SprF_Bacteroidetes"/>
</dbReference>
<feature type="transmembrane region" description="Helical" evidence="1">
    <location>
        <begin position="25"/>
        <end position="42"/>
    </location>
</feature>
<keyword evidence="1" id="KW-0472">Membrane</keyword>
<keyword evidence="1" id="KW-1133">Transmembrane helix</keyword>
<keyword evidence="3" id="KW-1185">Reference proteome</keyword>
<evidence type="ECO:0000256" key="1">
    <source>
        <dbReference type="SAM" id="Phobius"/>
    </source>
</evidence>
<dbReference type="RefSeq" id="WP_119478700.1">
    <property type="nucleotide sequence ID" value="NZ_QXML01000008.1"/>
</dbReference>
<organism evidence="2 3">
    <name type="scientific">Algoriphagus lacus</name>
    <dbReference type="NCBI Taxonomy" id="2056311"/>
    <lineage>
        <taxon>Bacteria</taxon>
        <taxon>Pseudomonadati</taxon>
        <taxon>Bacteroidota</taxon>
        <taxon>Cytophagia</taxon>
        <taxon>Cytophagales</taxon>
        <taxon>Cyclobacteriaceae</taxon>
        <taxon>Algoriphagus</taxon>
    </lineage>
</organism>
<keyword evidence="1" id="KW-0812">Transmembrane</keyword>
<dbReference type="EMBL" id="QXML01000008">
    <property type="protein sequence ID" value="RIW13585.1"/>
    <property type="molecule type" value="Genomic_DNA"/>
</dbReference>